<organism evidence="3 4">
    <name type="scientific">Bacteroides oleiciplenus YIT 12058</name>
    <dbReference type="NCBI Taxonomy" id="742727"/>
    <lineage>
        <taxon>Bacteria</taxon>
        <taxon>Pseudomonadati</taxon>
        <taxon>Bacteroidota</taxon>
        <taxon>Bacteroidia</taxon>
        <taxon>Bacteroidales</taxon>
        <taxon>Bacteroidaceae</taxon>
        <taxon>Bacteroides</taxon>
    </lineage>
</organism>
<dbReference type="PANTHER" id="PTHR32305:SF15">
    <property type="entry name" value="PROTEIN RHSA-RELATED"/>
    <property type="match status" value="1"/>
</dbReference>
<dbReference type="InterPro" id="IPR022385">
    <property type="entry name" value="Rhs_assc_core"/>
</dbReference>
<dbReference type="PANTHER" id="PTHR32305">
    <property type="match status" value="1"/>
</dbReference>
<dbReference type="InterPro" id="IPR045619">
    <property type="entry name" value="DUF6443"/>
</dbReference>
<evidence type="ECO:0000256" key="1">
    <source>
        <dbReference type="SAM" id="SignalP"/>
    </source>
</evidence>
<name>K9EGI7_9BACE</name>
<proteinExistence type="predicted"/>
<keyword evidence="4" id="KW-1185">Reference proteome</keyword>
<dbReference type="Gene3D" id="2.180.10.10">
    <property type="entry name" value="RHS repeat-associated core"/>
    <property type="match status" value="1"/>
</dbReference>
<dbReference type="InterPro" id="IPR050708">
    <property type="entry name" value="T6SS_VgrG/RHS"/>
</dbReference>
<dbReference type="HOGENOM" id="CLU_004466_1_1_10"/>
<protein>
    <submittedName>
        <fullName evidence="3">RHS repeat-associated core domain-containing protein</fullName>
    </submittedName>
</protein>
<dbReference type="OrthoDB" id="976756at2"/>
<keyword evidence="1" id="KW-0732">Signal</keyword>
<dbReference type="eggNOG" id="COG3209">
    <property type="taxonomic scope" value="Bacteria"/>
</dbReference>
<dbReference type="EMBL" id="ADLF01000010">
    <property type="protein sequence ID" value="EKU90057.1"/>
    <property type="molecule type" value="Genomic_DNA"/>
</dbReference>
<evidence type="ECO:0000313" key="4">
    <source>
        <dbReference type="Proteomes" id="UP000009872"/>
    </source>
</evidence>
<evidence type="ECO:0000313" key="3">
    <source>
        <dbReference type="EMBL" id="EKU90057.1"/>
    </source>
</evidence>
<dbReference type="Pfam" id="PF20041">
    <property type="entry name" value="DUF6443"/>
    <property type="match status" value="1"/>
</dbReference>
<dbReference type="PATRIC" id="fig|742727.4.peg.2624"/>
<feature type="chain" id="PRO_5003926916" evidence="1">
    <location>
        <begin position="23"/>
        <end position="1030"/>
    </location>
</feature>
<gene>
    <name evidence="3" type="ORF">HMPREF9447_02567</name>
</gene>
<comment type="caution">
    <text evidence="3">The sequence shown here is derived from an EMBL/GenBank/DDBJ whole genome shotgun (WGS) entry which is preliminary data.</text>
</comment>
<sequence length="1030" mass="115830">MNMKRIYLLYLLLLLQAAAGHAQDNSQNYILTRTMLKSDTKSYLSKVVYYDGLGRPFQTVNKAIENTDKRGVSLATLQEYDTAGRETKAWLPAVITSDYLAPASFKSSAPGSHSNDSRPYQEAVYEASPQNRIVKQYGAGADWHSGHPVAMEFMGNSATAQLRCTRYKVTSTGALEASGDYANGTLNVTRTTDEDGNVSYTFVDKIGRTLLERRMNGSEALDTYYVYDNYGNLCYVLPPAINGNISTDNLNLYAYQYGYDGFNRCVRKKLPGAQYIEYVYDNSDRLTFSQDGNQRTLSAHNWTYYKYDQLNRLTEQGLCTNKLTTSGTTVHIMNYYDSYSFIGSQGFTSSNFSTDTSGYGKGALTGQMVAGINSNPVWKAFYYDIRGREVKRVESNGMNGYDVTTTSYSFTNKPLTLTHVHTSGSKSLTELYTYSYDYADRLSKVQHKLDNNAIVTLAEYIYNDLGRMEQKKLGGTAHSSTYSYNIRSWLTRITGGKFTQTLTYNNGTAGYNDNITAMDWTADGDSHSYTFTYDGLSRLLNATHGAGRFTEKVTSYDKNGNIKGLQRYGQTSSSGYGLIDNLSYTLNGNQLNRVDDAVNASAYNGGFEFKDGVKQANEYTYDNNGNLTKDLNKGITGIQYNCLNLPSKVIFSDGSTVTYVYAADGTKRHTVHTIGSATTTTDYCGNVVYENNTAKLLLTEEGYVSLNDNKYHYYLKDHLGNNRVVVDQNSNVEETNHYYPFGGIFASTGNIQPYKYNGKELDTKKGLNWYDYGARMYDAALGRWHVVDPMAEKYYSLSPYIYCNNNPVNAIDSNGEKIVFVNGFLGFGSPTGDAVYWGGTNSSFVRGAQVFLQDKSTYFTNIEYNYWRSSTFLRNLDGYNYAKENYSQLIDGMNSKKDVFHFISHSMGGAFSEGMVRYLEEQGWTVNTVFHLNAWQPTELYGVKGPLRVDATITNDWVQGLSLPISGNRDIPNADYKIRKKSTKEWKSIHRDLIDDGDLWNINNEKSWNDAMSLIQKWIQQNPNIKVNGN</sequence>
<dbReference type="Proteomes" id="UP000009872">
    <property type="component" value="Unassembled WGS sequence"/>
</dbReference>
<dbReference type="InterPro" id="IPR029058">
    <property type="entry name" value="AB_hydrolase_fold"/>
</dbReference>
<dbReference type="Gene3D" id="3.40.50.1820">
    <property type="entry name" value="alpha/beta hydrolase"/>
    <property type="match status" value="1"/>
</dbReference>
<feature type="signal peptide" evidence="1">
    <location>
        <begin position="1"/>
        <end position="22"/>
    </location>
</feature>
<dbReference type="RefSeq" id="WP_009130124.1">
    <property type="nucleotide sequence ID" value="NZ_JH992941.1"/>
</dbReference>
<evidence type="ECO:0000259" key="2">
    <source>
        <dbReference type="Pfam" id="PF20041"/>
    </source>
</evidence>
<feature type="domain" description="DUF6443" evidence="2">
    <location>
        <begin position="33"/>
        <end position="146"/>
    </location>
</feature>
<dbReference type="STRING" id="742727.HMPREF9447_02567"/>
<dbReference type="NCBIfam" id="TIGR03696">
    <property type="entry name" value="Rhs_assc_core"/>
    <property type="match status" value="1"/>
</dbReference>
<accession>K9EGI7</accession>
<dbReference type="AlphaFoldDB" id="K9EGI7"/>
<reference evidence="3 4" key="1">
    <citation type="submission" date="2012-09" db="EMBL/GenBank/DDBJ databases">
        <title>The Genome Sequence of Bacteroides oleiciplenus YIT 12058.</title>
        <authorList>
            <consortium name="The Broad Institute Genome Sequencing Platform"/>
            <person name="Earl A."/>
            <person name="Ward D."/>
            <person name="Feldgarden M."/>
            <person name="Gevers D."/>
            <person name="Morotomi M."/>
            <person name="Walker B."/>
            <person name="Young S.K."/>
            <person name="Zeng Q."/>
            <person name="Gargeya S."/>
            <person name="Fitzgerald M."/>
            <person name="Haas B."/>
            <person name="Abouelleil A."/>
            <person name="Alvarado L."/>
            <person name="Arachchi H.M."/>
            <person name="Berlin A.M."/>
            <person name="Chapman S.B."/>
            <person name="Goldberg J."/>
            <person name="Griggs A."/>
            <person name="Gujja S."/>
            <person name="Hansen M."/>
            <person name="Howarth C."/>
            <person name="Imamovic A."/>
            <person name="Larimer J."/>
            <person name="McCowen C."/>
            <person name="Montmayeur A."/>
            <person name="Murphy C."/>
            <person name="Neiman D."/>
            <person name="Pearson M."/>
            <person name="Priest M."/>
            <person name="Roberts A."/>
            <person name="Saif S."/>
            <person name="Shea T."/>
            <person name="Sisk P."/>
            <person name="Sykes S."/>
            <person name="Wortman J."/>
            <person name="Nusbaum C."/>
            <person name="Birren B."/>
        </authorList>
    </citation>
    <scope>NUCLEOTIDE SEQUENCE [LARGE SCALE GENOMIC DNA]</scope>
    <source>
        <strain evidence="3 4">YIT 12058</strain>
    </source>
</reference>